<organism evidence="3 4">
    <name type="scientific">Dictyobacter formicarum</name>
    <dbReference type="NCBI Taxonomy" id="2778368"/>
    <lineage>
        <taxon>Bacteria</taxon>
        <taxon>Bacillati</taxon>
        <taxon>Chloroflexota</taxon>
        <taxon>Ktedonobacteria</taxon>
        <taxon>Ktedonobacterales</taxon>
        <taxon>Dictyobacteraceae</taxon>
        <taxon>Dictyobacter</taxon>
    </lineage>
</organism>
<feature type="transmembrane region" description="Helical" evidence="1">
    <location>
        <begin position="174"/>
        <end position="191"/>
    </location>
</feature>
<keyword evidence="1" id="KW-1133">Transmembrane helix</keyword>
<dbReference type="Proteomes" id="UP000635565">
    <property type="component" value="Unassembled WGS sequence"/>
</dbReference>
<dbReference type="InterPro" id="IPR050879">
    <property type="entry name" value="Acyltransferase_3"/>
</dbReference>
<feature type="transmembrane region" description="Helical" evidence="1">
    <location>
        <begin position="324"/>
        <end position="346"/>
    </location>
</feature>
<feature type="transmembrane region" description="Helical" evidence="1">
    <location>
        <begin position="114"/>
        <end position="132"/>
    </location>
</feature>
<evidence type="ECO:0000313" key="3">
    <source>
        <dbReference type="EMBL" id="GHO87215.1"/>
    </source>
</evidence>
<feature type="transmembrane region" description="Helical" evidence="1">
    <location>
        <begin position="71"/>
        <end position="93"/>
    </location>
</feature>
<feature type="transmembrane region" description="Helical" evidence="1">
    <location>
        <begin position="358"/>
        <end position="380"/>
    </location>
</feature>
<reference evidence="3 4" key="1">
    <citation type="journal article" date="2021" name="Int. J. Syst. Evol. Microbiol.">
        <title>Reticulibacter mediterranei gen. nov., sp. nov., within the new family Reticulibacteraceae fam. nov., and Ktedonospora formicarum gen. nov., sp. nov., Ktedonobacter robiniae sp. nov., Dictyobacter formicarum sp. nov. and Dictyobacter arantiisoli sp. nov., belonging to the class Ktedonobacteria.</title>
        <authorList>
            <person name="Yabe S."/>
            <person name="Zheng Y."/>
            <person name="Wang C.M."/>
            <person name="Sakai Y."/>
            <person name="Abe K."/>
            <person name="Yokota A."/>
            <person name="Donadio S."/>
            <person name="Cavaletti L."/>
            <person name="Monciardini P."/>
        </authorList>
    </citation>
    <scope>NUCLEOTIDE SEQUENCE [LARGE SCALE GENOMIC DNA]</scope>
    <source>
        <strain evidence="3 4">SOSP1-9</strain>
    </source>
</reference>
<evidence type="ECO:0000313" key="4">
    <source>
        <dbReference type="Proteomes" id="UP000635565"/>
    </source>
</evidence>
<dbReference type="InterPro" id="IPR002656">
    <property type="entry name" value="Acyl_transf_3_dom"/>
</dbReference>
<comment type="caution">
    <text evidence="3">The sequence shown here is derived from an EMBL/GenBank/DDBJ whole genome shotgun (WGS) entry which is preliminary data.</text>
</comment>
<feature type="transmembrane region" description="Helical" evidence="1">
    <location>
        <begin position="203"/>
        <end position="224"/>
    </location>
</feature>
<dbReference type="PANTHER" id="PTHR23028">
    <property type="entry name" value="ACETYLTRANSFERASE"/>
    <property type="match status" value="1"/>
</dbReference>
<dbReference type="EMBL" id="BNJJ01000016">
    <property type="protein sequence ID" value="GHO87215.1"/>
    <property type="molecule type" value="Genomic_DNA"/>
</dbReference>
<gene>
    <name evidence="3" type="ORF">KSZ_52210</name>
</gene>
<accession>A0ABQ3VLX2</accession>
<dbReference type="PANTHER" id="PTHR23028:SF53">
    <property type="entry name" value="ACYL_TRANSF_3 DOMAIN-CONTAINING PROTEIN"/>
    <property type="match status" value="1"/>
</dbReference>
<sequence length="465" mass="53364">MRLNLAVSLSADRIQATRPTTEKQAPKKHNTIQVLDGFRAIAILLVISYHIEQKNPSFIHKFLHPQIGAPWTFGTSGVNLFFVLSGFLLFMPYARALIFQAKWPSIRQFYLRRALRILPAYYIALAIDVVVFQPQYLQPDHWKQLFLFLILFMDSTTTTYQQLNGPFWTLAVEWQFYMLLPLVMLGFLFVLKRLKPTPRLRLGGVLGLCFLLIIYGIVMCYIGGLYAHKPGENIIATIVLDLLYGTNGKYFENFAIGMAISGCYIYAQQIQSTFFDQWMKRLSPLILGAGCLILYFAAVWTFRIANLSKGGAFFLRLALLDNFYSVWASTVIALGYGCCMFALLFGPKILRSPLEISFLRNLALISYGLYMWHLPFIIFFHDHILPTLGNLVNERYKLYATYWICMFLVAFPIAITSYIFIEKPCIAFSHKKRIQDRKAQLEQIPTTPMLTVQMQEQSASSLPSN</sequence>
<keyword evidence="4" id="KW-1185">Reference proteome</keyword>
<feature type="transmembrane region" description="Helical" evidence="1">
    <location>
        <begin position="400"/>
        <end position="421"/>
    </location>
</feature>
<feature type="transmembrane region" description="Helical" evidence="1">
    <location>
        <begin position="250"/>
        <end position="270"/>
    </location>
</feature>
<keyword evidence="1" id="KW-0812">Transmembrane</keyword>
<keyword evidence="1" id="KW-0472">Membrane</keyword>
<feature type="transmembrane region" description="Helical" evidence="1">
    <location>
        <begin position="282"/>
        <end position="304"/>
    </location>
</feature>
<evidence type="ECO:0000259" key="2">
    <source>
        <dbReference type="Pfam" id="PF01757"/>
    </source>
</evidence>
<name>A0ABQ3VLX2_9CHLR</name>
<dbReference type="Pfam" id="PF01757">
    <property type="entry name" value="Acyl_transf_3"/>
    <property type="match status" value="1"/>
</dbReference>
<protein>
    <recommendedName>
        <fullName evidence="2">Acyltransferase 3 domain-containing protein</fullName>
    </recommendedName>
</protein>
<evidence type="ECO:0000256" key="1">
    <source>
        <dbReference type="SAM" id="Phobius"/>
    </source>
</evidence>
<feature type="domain" description="Acyltransferase 3" evidence="2">
    <location>
        <begin position="35"/>
        <end position="416"/>
    </location>
</feature>
<proteinExistence type="predicted"/>